<dbReference type="InterPro" id="IPR002104">
    <property type="entry name" value="Integrase_catalytic"/>
</dbReference>
<dbReference type="Proteomes" id="UP001596395">
    <property type="component" value="Unassembled WGS sequence"/>
</dbReference>
<sequence>MTDDLEPIGPREALELYAKDRDIATSTERAHRRRIGRLAAWCESQGIDNLNNINGRKLHRFKIDAFESKDNGGNYSRETIRSVMDTIRVFIRWCESIDAVPQGTSEKVQSPSPENTRTETLDAERAGQILRYLHEYEYASHRHCLLEVFWHTGLRLGGVHGLDVDTVHLEENYVEPLHRPEEDTPLKNGEAGERLVNISESTSQVIADYIENNRHDVQDDYGREPLFSSRYGRRAKTNLREIVYAVTCPCTYTNECPHGRTISECEATERKDQASKCPSSLYPHAFRRGSITHHLREDMPKHLVSDRMDVNSETLDKHYDTRSDKERMNQRRDYLPSNNDLNNRRK</sequence>
<feature type="domain" description="Tyr recombinase" evidence="6">
    <location>
        <begin position="116"/>
        <end position="333"/>
    </location>
</feature>
<accession>A0ABD5VH56</accession>
<gene>
    <name evidence="8" type="ORF">ACFQGB_11610</name>
</gene>
<dbReference type="RefSeq" id="WP_336350468.1">
    <property type="nucleotide sequence ID" value="NZ_JAZAQL010000002.1"/>
</dbReference>
<dbReference type="InterPro" id="IPR044068">
    <property type="entry name" value="CB"/>
</dbReference>
<dbReference type="AlphaFoldDB" id="A0ABD5VH56"/>
<evidence type="ECO:0000256" key="5">
    <source>
        <dbReference type="SAM" id="MobiDB-lite"/>
    </source>
</evidence>
<organism evidence="8 9">
    <name type="scientific">Halorubellus litoreus</name>
    <dbReference type="NCBI Taxonomy" id="755308"/>
    <lineage>
        <taxon>Archaea</taxon>
        <taxon>Methanobacteriati</taxon>
        <taxon>Methanobacteriota</taxon>
        <taxon>Stenosarchaea group</taxon>
        <taxon>Halobacteria</taxon>
        <taxon>Halobacteriales</taxon>
        <taxon>Halorubellaceae</taxon>
        <taxon>Halorubellus</taxon>
    </lineage>
</organism>
<dbReference type="GO" id="GO:0015074">
    <property type="term" value="P:DNA integration"/>
    <property type="evidence" value="ECO:0007669"/>
    <property type="project" value="UniProtKB-KW"/>
</dbReference>
<dbReference type="CDD" id="cd00397">
    <property type="entry name" value="DNA_BRE_C"/>
    <property type="match status" value="1"/>
</dbReference>
<keyword evidence="3" id="KW-0233">DNA recombination</keyword>
<evidence type="ECO:0000256" key="1">
    <source>
        <dbReference type="ARBA" id="ARBA00022908"/>
    </source>
</evidence>
<evidence type="ECO:0000259" key="7">
    <source>
        <dbReference type="PROSITE" id="PS51900"/>
    </source>
</evidence>
<dbReference type="GO" id="GO:0006310">
    <property type="term" value="P:DNA recombination"/>
    <property type="evidence" value="ECO:0007669"/>
    <property type="project" value="UniProtKB-KW"/>
</dbReference>
<dbReference type="Gene3D" id="1.10.150.130">
    <property type="match status" value="1"/>
</dbReference>
<feature type="region of interest" description="Disordered" evidence="5">
    <location>
        <begin position="302"/>
        <end position="346"/>
    </location>
</feature>
<dbReference type="GO" id="GO:0003677">
    <property type="term" value="F:DNA binding"/>
    <property type="evidence" value="ECO:0007669"/>
    <property type="project" value="UniProtKB-UniRule"/>
</dbReference>
<dbReference type="PROSITE" id="PS51900">
    <property type="entry name" value="CB"/>
    <property type="match status" value="1"/>
</dbReference>
<evidence type="ECO:0000256" key="2">
    <source>
        <dbReference type="ARBA" id="ARBA00023125"/>
    </source>
</evidence>
<comment type="caution">
    <text evidence="8">The sequence shown here is derived from an EMBL/GenBank/DDBJ whole genome shotgun (WGS) entry which is preliminary data.</text>
</comment>
<dbReference type="PROSITE" id="PS51898">
    <property type="entry name" value="TYR_RECOMBINASE"/>
    <property type="match status" value="1"/>
</dbReference>
<evidence type="ECO:0000313" key="9">
    <source>
        <dbReference type="Proteomes" id="UP001596395"/>
    </source>
</evidence>
<feature type="domain" description="Core-binding (CB)" evidence="7">
    <location>
        <begin position="8"/>
        <end position="95"/>
    </location>
</feature>
<keyword evidence="2 4" id="KW-0238">DNA-binding</keyword>
<evidence type="ECO:0000313" key="8">
    <source>
        <dbReference type="EMBL" id="MFC6953510.1"/>
    </source>
</evidence>
<dbReference type="InterPro" id="IPR013762">
    <property type="entry name" value="Integrase-like_cat_sf"/>
</dbReference>
<keyword evidence="1" id="KW-0229">DNA integration</keyword>
<feature type="compositionally biased region" description="Basic and acidic residues" evidence="5">
    <location>
        <begin position="302"/>
        <end position="334"/>
    </location>
</feature>
<name>A0ABD5VH56_9EURY</name>
<dbReference type="SUPFAM" id="SSF56349">
    <property type="entry name" value="DNA breaking-rejoining enzymes"/>
    <property type="match status" value="1"/>
</dbReference>
<dbReference type="InterPro" id="IPR011010">
    <property type="entry name" value="DNA_brk_join_enz"/>
</dbReference>
<evidence type="ECO:0000256" key="3">
    <source>
        <dbReference type="ARBA" id="ARBA00023172"/>
    </source>
</evidence>
<dbReference type="PANTHER" id="PTHR30349:SF41">
    <property type="entry name" value="INTEGRASE_RECOMBINASE PROTEIN MJ0367-RELATED"/>
    <property type="match status" value="1"/>
</dbReference>
<dbReference type="EMBL" id="JBHSXN010000002">
    <property type="protein sequence ID" value="MFC6953510.1"/>
    <property type="molecule type" value="Genomic_DNA"/>
</dbReference>
<proteinExistence type="predicted"/>
<protein>
    <submittedName>
        <fullName evidence="8">Tyrosine-type recombinase/integrase</fullName>
    </submittedName>
</protein>
<dbReference type="Gene3D" id="1.10.443.10">
    <property type="entry name" value="Intergrase catalytic core"/>
    <property type="match status" value="1"/>
</dbReference>
<dbReference type="Pfam" id="PF00589">
    <property type="entry name" value="Phage_integrase"/>
    <property type="match status" value="1"/>
</dbReference>
<reference evidence="8 9" key="1">
    <citation type="journal article" date="2019" name="Int. J. Syst. Evol. Microbiol.">
        <title>The Global Catalogue of Microorganisms (GCM) 10K type strain sequencing project: providing services to taxonomists for standard genome sequencing and annotation.</title>
        <authorList>
            <consortium name="The Broad Institute Genomics Platform"/>
            <consortium name="The Broad Institute Genome Sequencing Center for Infectious Disease"/>
            <person name="Wu L."/>
            <person name="Ma J."/>
        </authorList>
    </citation>
    <scope>NUCLEOTIDE SEQUENCE [LARGE SCALE GENOMIC DNA]</scope>
    <source>
        <strain evidence="8 9">GX26</strain>
    </source>
</reference>
<dbReference type="PANTHER" id="PTHR30349">
    <property type="entry name" value="PHAGE INTEGRASE-RELATED"/>
    <property type="match status" value="1"/>
</dbReference>
<keyword evidence="9" id="KW-1185">Reference proteome</keyword>
<dbReference type="InterPro" id="IPR010998">
    <property type="entry name" value="Integrase_recombinase_N"/>
</dbReference>
<evidence type="ECO:0000256" key="4">
    <source>
        <dbReference type="PROSITE-ProRule" id="PRU01248"/>
    </source>
</evidence>
<evidence type="ECO:0000259" key="6">
    <source>
        <dbReference type="PROSITE" id="PS51898"/>
    </source>
</evidence>
<feature type="compositionally biased region" description="Polar residues" evidence="5">
    <location>
        <begin position="336"/>
        <end position="346"/>
    </location>
</feature>
<dbReference type="InterPro" id="IPR050090">
    <property type="entry name" value="Tyrosine_recombinase_XerCD"/>
</dbReference>